<evidence type="ECO:0000259" key="2">
    <source>
        <dbReference type="Pfam" id="PF23757"/>
    </source>
</evidence>
<dbReference type="Proteomes" id="UP000515180">
    <property type="component" value="Unplaced"/>
</dbReference>
<name>A0A6P8LNP6_BOMIM</name>
<dbReference type="Gene3D" id="2.130.10.10">
    <property type="entry name" value="YVTN repeat-like/Quinoprotein amine dehydrogenase"/>
    <property type="match status" value="1"/>
</dbReference>
<dbReference type="CTD" id="119585041"/>
<dbReference type="InterPro" id="IPR056446">
    <property type="entry name" value="TPR_HPS5_insects"/>
</dbReference>
<dbReference type="Pfam" id="PF23756">
    <property type="entry name" value="Beta-prop_HPS5"/>
    <property type="match status" value="1"/>
</dbReference>
<dbReference type="SUPFAM" id="SSF50978">
    <property type="entry name" value="WD40 repeat-like"/>
    <property type="match status" value="1"/>
</dbReference>
<evidence type="ECO:0000259" key="1">
    <source>
        <dbReference type="Pfam" id="PF23756"/>
    </source>
</evidence>
<accession>A0A6P8LNP6</accession>
<dbReference type="InterPro" id="IPR015943">
    <property type="entry name" value="WD40/YVTN_repeat-like_dom_sf"/>
</dbReference>
<evidence type="ECO:0000313" key="3">
    <source>
        <dbReference type="Proteomes" id="UP000515180"/>
    </source>
</evidence>
<evidence type="ECO:0000313" key="4">
    <source>
        <dbReference type="RefSeq" id="XP_033176479.1"/>
    </source>
</evidence>
<feature type="domain" description="HPS5 TPR" evidence="2">
    <location>
        <begin position="611"/>
        <end position="758"/>
    </location>
</feature>
<dbReference type="Pfam" id="PF23757">
    <property type="entry name" value="TPR_HPS5_insect"/>
    <property type="match status" value="1"/>
</dbReference>
<dbReference type="GO" id="GO:0005737">
    <property type="term" value="C:cytoplasm"/>
    <property type="evidence" value="ECO:0007669"/>
    <property type="project" value="TreeGrafter"/>
</dbReference>
<sequence>MQEFPYVLSEYEEINPLLYKPINSTQRIKYTCFNTSSSYIVLGSTSGSIYLFSRKPCSFIQLIPLSEGAVSRILISPDEKTIALTTNRGIVCLIALKSTPKLIAISTEHIHKRVNCLCWNDNSSEVYIGDGHGKVSVMALSIFTVNGMFQAPTCTLMNLDSSIVQLNFLSPLLLVSTLTRCYICDTIQEQYKQIGNKARHGEFGACFYKTCLIENKSAPDSQKEGKVVNKKGSFNFIAEGNSKIQEENFPQIFCARPGSRLWEVSANGIVMKTHQFKEALAIPPIRICRPSIRKSVYQKQAEPTWLPQSINFSYLSVIGEKYLFSYTSTGLYIIDPLTATVVLWNNEFSNISLAETIENKIYLMTSDGEFHCLVLYFLDSLILRLYNKKKYYECLEICLMYKLQLKKLVNNTEINNVCDIENRLQIFKDDELSTLLHPLILLLESNIKIIPKKLDSGIVVVNCGNSDLKDEENLGLHSVSYCSLQNNERLFETELNIEKEKTSTNLLDGSDNKTKKDEDTNCNTAKDIEEGHDETKEKLNLNKSITQRIQADLEIIYTVVGNIKPSMDEEDLEKIILDIDWRMNVIKDSYENVDELKNFVYEILRSVELCYFNSLLENVSIQLIQSTDNENIIKQIIKAFVNVNAQSCRRCTCGSVYPTNELIEPKFLGIGKSLLKKMLDEYKEECINLCNKVPYMWRDYLPLYTEQHGIMTNDLIRQCLQTRDNIIFSIFLPLLDGKHWNYIATYAKEIQEGQCLFCRKSIKRGNHEEWINWTAVIYEIMKKQGPDIAMTLLIKLEKAIPNVPIDRNIFIFCSIFQSLVFTKLLYQHGMKYAVNLNKTNLESSEYNTICSTKIRDQVAEVLEKDLSKPINKNIFENGPHHWGMHYQNKLSVCSCCTLSLQTPVLLGNNGIAIFDCGHAYHVNCMIEKKLTACNLHS</sequence>
<dbReference type="RefSeq" id="XP_033176479.1">
    <property type="nucleotide sequence ID" value="XM_033320588.1"/>
</dbReference>
<dbReference type="PANTHER" id="PTHR23287:SF18">
    <property type="entry name" value="BLOC-2 COMPLEX MEMBER HPS5"/>
    <property type="match status" value="1"/>
</dbReference>
<feature type="domain" description="HPS5-like beta-propeller" evidence="1">
    <location>
        <begin position="8"/>
        <end position="213"/>
    </location>
</feature>
<proteinExistence type="predicted"/>
<dbReference type="PANTHER" id="PTHR23287">
    <property type="entry name" value="RUBY-EYE2-LIKE PROTEIN"/>
    <property type="match status" value="1"/>
</dbReference>
<dbReference type="AlphaFoldDB" id="A0A6P8LNP6"/>
<dbReference type="InterPro" id="IPR056499">
    <property type="entry name" value="Beta-prop_HPS5-like"/>
</dbReference>
<dbReference type="GeneID" id="100749702"/>
<organism evidence="3 4">
    <name type="scientific">Bombus impatiens</name>
    <name type="common">Bumblebee</name>
    <dbReference type="NCBI Taxonomy" id="132113"/>
    <lineage>
        <taxon>Eukaryota</taxon>
        <taxon>Metazoa</taxon>
        <taxon>Ecdysozoa</taxon>
        <taxon>Arthropoda</taxon>
        <taxon>Hexapoda</taxon>
        <taxon>Insecta</taxon>
        <taxon>Pterygota</taxon>
        <taxon>Neoptera</taxon>
        <taxon>Endopterygota</taxon>
        <taxon>Hymenoptera</taxon>
        <taxon>Apocrita</taxon>
        <taxon>Aculeata</taxon>
        <taxon>Apoidea</taxon>
        <taxon>Anthophila</taxon>
        <taxon>Apidae</taxon>
        <taxon>Bombus</taxon>
        <taxon>Pyrobombus</taxon>
    </lineage>
</organism>
<dbReference type="OrthoDB" id="19493at2759"/>
<dbReference type="GO" id="GO:0048066">
    <property type="term" value="P:developmental pigmentation"/>
    <property type="evidence" value="ECO:0007669"/>
    <property type="project" value="TreeGrafter"/>
</dbReference>
<reference evidence="4" key="1">
    <citation type="submission" date="2025-08" db="UniProtKB">
        <authorList>
            <consortium name="RefSeq"/>
        </authorList>
    </citation>
    <scope>IDENTIFICATION</scope>
</reference>
<protein>
    <submittedName>
        <fullName evidence="4">Uncharacterized protein LOC100749702 isoform X1</fullName>
    </submittedName>
</protein>
<gene>
    <name evidence="4" type="primary">LOC100749702</name>
</gene>
<dbReference type="InterPro" id="IPR036322">
    <property type="entry name" value="WD40_repeat_dom_sf"/>
</dbReference>
<keyword evidence="3" id="KW-1185">Reference proteome</keyword>